<sequence>MRDVKQEQMNDEKERIINNLDRLSDASIEIFLLGWSGLLESGEKLHPKVRFLDGGPWTHDKRISEFAESLRIWGFPSPWENNLLGSSGESWLNRAKGLIDEADSDETLGLRLLAIIREVDSMLKSWIQGSLQPDDTIVTNQARLADLLKSLQLVPVLVDHPRWWPSRPQKKTRRREFWDCLEALAPTTPYCVRLYTLQELGFICTRKNRGRLQDKMELGLVAMAVNVETGT</sequence>
<dbReference type="EMBL" id="CAADFR010000050">
    <property type="protein sequence ID" value="VFK39946.1"/>
    <property type="molecule type" value="Genomic_DNA"/>
</dbReference>
<name>A0A450YEH7_9GAMM</name>
<proteinExistence type="predicted"/>
<evidence type="ECO:0000313" key="1">
    <source>
        <dbReference type="EMBL" id="VFK39946.1"/>
    </source>
</evidence>
<dbReference type="AlphaFoldDB" id="A0A450YEH7"/>
<dbReference type="EMBL" id="CAADFU010000052">
    <property type="protein sequence ID" value="VFK45363.1"/>
    <property type="molecule type" value="Genomic_DNA"/>
</dbReference>
<organism evidence="1">
    <name type="scientific">Candidatus Kentrum sp. SD</name>
    <dbReference type="NCBI Taxonomy" id="2126332"/>
    <lineage>
        <taxon>Bacteria</taxon>
        <taxon>Pseudomonadati</taxon>
        <taxon>Pseudomonadota</taxon>
        <taxon>Gammaproteobacteria</taxon>
        <taxon>Candidatus Kentrum</taxon>
    </lineage>
</organism>
<protein>
    <submittedName>
        <fullName evidence="1">Uncharacterized protein</fullName>
    </submittedName>
</protein>
<reference evidence="1" key="1">
    <citation type="submission" date="2019-02" db="EMBL/GenBank/DDBJ databases">
        <authorList>
            <person name="Gruber-Vodicka R. H."/>
            <person name="Seah K. B. B."/>
        </authorList>
    </citation>
    <scope>NUCLEOTIDE SEQUENCE</scope>
    <source>
        <strain evidence="2">BECK_S1320</strain>
        <strain evidence="1">BECK_S1321</strain>
    </source>
</reference>
<accession>A0A450YEH7</accession>
<evidence type="ECO:0000313" key="2">
    <source>
        <dbReference type="EMBL" id="VFK45363.1"/>
    </source>
</evidence>
<gene>
    <name evidence="2" type="ORF">BECKSD772E_GA0070983_10527</name>
    <name evidence="1" type="ORF">BECKSD772F_GA0070984_10508</name>
</gene>